<feature type="coiled-coil region" evidence="1">
    <location>
        <begin position="95"/>
        <end position="122"/>
    </location>
</feature>
<keyword evidence="5" id="KW-1185">Reference proteome</keyword>
<dbReference type="SUPFAM" id="SSF57959">
    <property type="entry name" value="Leucine zipper domain"/>
    <property type="match status" value="1"/>
</dbReference>
<feature type="region of interest" description="Disordered" evidence="2">
    <location>
        <begin position="18"/>
        <end position="83"/>
    </location>
</feature>
<name>A0AAJ0HFG1_9PEZI</name>
<dbReference type="GO" id="GO:0003700">
    <property type="term" value="F:DNA-binding transcription factor activity"/>
    <property type="evidence" value="ECO:0007669"/>
    <property type="project" value="InterPro"/>
</dbReference>
<feature type="compositionally biased region" description="Basic and acidic residues" evidence="2">
    <location>
        <begin position="70"/>
        <end position="83"/>
    </location>
</feature>
<evidence type="ECO:0000259" key="3">
    <source>
        <dbReference type="Pfam" id="PF00170"/>
    </source>
</evidence>
<accession>A0AAJ0HFG1</accession>
<feature type="compositionally biased region" description="Low complexity" evidence="2">
    <location>
        <begin position="495"/>
        <end position="513"/>
    </location>
</feature>
<organism evidence="4 5">
    <name type="scientific">Lasiosphaeria hispida</name>
    <dbReference type="NCBI Taxonomy" id="260671"/>
    <lineage>
        <taxon>Eukaryota</taxon>
        <taxon>Fungi</taxon>
        <taxon>Dikarya</taxon>
        <taxon>Ascomycota</taxon>
        <taxon>Pezizomycotina</taxon>
        <taxon>Sordariomycetes</taxon>
        <taxon>Sordariomycetidae</taxon>
        <taxon>Sordariales</taxon>
        <taxon>Lasiosphaeriaceae</taxon>
        <taxon>Lasiosphaeria</taxon>
    </lineage>
</organism>
<protein>
    <recommendedName>
        <fullName evidence="3">BZIP domain-containing protein</fullName>
    </recommendedName>
</protein>
<evidence type="ECO:0000313" key="5">
    <source>
        <dbReference type="Proteomes" id="UP001275084"/>
    </source>
</evidence>
<dbReference type="PANTHER" id="PTHR40618:SF1">
    <property type="entry name" value="B-ZIP TRANSCRIPTION FACTOR (EUROFUNG)"/>
    <property type="match status" value="1"/>
</dbReference>
<reference evidence="4" key="2">
    <citation type="submission" date="2023-06" db="EMBL/GenBank/DDBJ databases">
        <authorList>
            <consortium name="Lawrence Berkeley National Laboratory"/>
            <person name="Haridas S."/>
            <person name="Hensen N."/>
            <person name="Bonometti L."/>
            <person name="Westerberg I."/>
            <person name="Brannstrom I.O."/>
            <person name="Guillou S."/>
            <person name="Cros-Aarteil S."/>
            <person name="Calhoun S."/>
            <person name="Kuo A."/>
            <person name="Mondo S."/>
            <person name="Pangilinan J."/>
            <person name="Riley R."/>
            <person name="Labutti K."/>
            <person name="Andreopoulos B."/>
            <person name="Lipzen A."/>
            <person name="Chen C."/>
            <person name="Yanf M."/>
            <person name="Daum C."/>
            <person name="Ng V."/>
            <person name="Clum A."/>
            <person name="Steindorff A."/>
            <person name="Ohm R."/>
            <person name="Martin F."/>
            <person name="Silar P."/>
            <person name="Natvig D."/>
            <person name="Lalanne C."/>
            <person name="Gautier V."/>
            <person name="Ament-Velasquez S.L."/>
            <person name="Kruys A."/>
            <person name="Hutchinson M.I."/>
            <person name="Powell A.J."/>
            <person name="Barry K."/>
            <person name="Miller A.N."/>
            <person name="Grigoriev I.V."/>
            <person name="Debuchy R."/>
            <person name="Gladieux P."/>
            <person name="Thoren M.H."/>
            <person name="Johannesson H."/>
        </authorList>
    </citation>
    <scope>NUCLEOTIDE SEQUENCE</scope>
    <source>
        <strain evidence="4">CBS 955.72</strain>
    </source>
</reference>
<feature type="region of interest" description="Disordered" evidence="2">
    <location>
        <begin position="454"/>
        <end position="518"/>
    </location>
</feature>
<dbReference type="InterPro" id="IPR046347">
    <property type="entry name" value="bZIP_sf"/>
</dbReference>
<dbReference type="Proteomes" id="UP001275084">
    <property type="component" value="Unassembled WGS sequence"/>
</dbReference>
<feature type="region of interest" description="Disordered" evidence="2">
    <location>
        <begin position="160"/>
        <end position="201"/>
    </location>
</feature>
<dbReference type="EMBL" id="JAUIQD010000005">
    <property type="protein sequence ID" value="KAK3349859.1"/>
    <property type="molecule type" value="Genomic_DNA"/>
</dbReference>
<sequence length="625" mass="68005">MRYSQGDLAILSAEIYTPGLPYSAPGGPAVTKKTPLTRTEEGPRKRAKRQSPEETVEREEEEKKRTRGRPRLDVKDETAADRRRTQIRLAQRAYRNRKENAIQTLERKVQDLKDTNEEMSNAFMQLHDFAMNAGILDRIPEFGRHLRLTTERFLSLARQASEDGAKDDDAGNGSVHNSDGPAEHAKSSSPEVADVVPTTATEKPKGQTILYGGVMVSHEPLSEIDLLHDFASDYVPPTSSALDFEVITQPTLENASFPFGSTPEFDFASFSSPSPYSPLPLPKTYTSQEATFGRRLHRFATERALFLISMPYPNLDRFNEVFGFCLLIETRDVIHARLRRTVGRNIQENLSNWQYPFYHLGGAGTHFDADDMAAQRARNEDTIDVLKPNSTAGFSTGPFTPDIVGVQENALDKGMRMDLSGFRDDFFDCDEVELYLHHRGIIIPPGADHITAEIDPANLGNGPAAPPSYSATTPSFAALTAPTGALPDHNPFAPRNSRSNASSTSSLSPAPSTEVASTAAQQPSSVAWSFGAGQASLVDPLLSGVFSGTSHGSYMAMAAATTSGVSGPASSSAPSASPRRETVAVDVNLLIQKLTSRATCLGRAPGFRQQDINEAFWKAARVVGS</sequence>
<gene>
    <name evidence="4" type="ORF">B0T25DRAFT_570463</name>
</gene>
<dbReference type="CDD" id="cd14688">
    <property type="entry name" value="bZIP_YAP"/>
    <property type="match status" value="1"/>
</dbReference>
<evidence type="ECO:0000313" key="4">
    <source>
        <dbReference type="EMBL" id="KAK3349859.1"/>
    </source>
</evidence>
<dbReference type="PANTHER" id="PTHR40618">
    <property type="entry name" value="B-ZIP TRANSCRIPTION FACTOR (EUROFUNG)-RELATED"/>
    <property type="match status" value="1"/>
</dbReference>
<reference evidence="4" key="1">
    <citation type="journal article" date="2023" name="Mol. Phylogenet. Evol.">
        <title>Genome-scale phylogeny and comparative genomics of the fungal order Sordariales.</title>
        <authorList>
            <person name="Hensen N."/>
            <person name="Bonometti L."/>
            <person name="Westerberg I."/>
            <person name="Brannstrom I.O."/>
            <person name="Guillou S."/>
            <person name="Cros-Aarteil S."/>
            <person name="Calhoun S."/>
            <person name="Haridas S."/>
            <person name="Kuo A."/>
            <person name="Mondo S."/>
            <person name="Pangilinan J."/>
            <person name="Riley R."/>
            <person name="LaButti K."/>
            <person name="Andreopoulos B."/>
            <person name="Lipzen A."/>
            <person name="Chen C."/>
            <person name="Yan M."/>
            <person name="Daum C."/>
            <person name="Ng V."/>
            <person name="Clum A."/>
            <person name="Steindorff A."/>
            <person name="Ohm R.A."/>
            <person name="Martin F."/>
            <person name="Silar P."/>
            <person name="Natvig D.O."/>
            <person name="Lalanne C."/>
            <person name="Gautier V."/>
            <person name="Ament-Velasquez S.L."/>
            <person name="Kruys A."/>
            <person name="Hutchinson M.I."/>
            <person name="Powell A.J."/>
            <person name="Barry K."/>
            <person name="Miller A.N."/>
            <person name="Grigoriev I.V."/>
            <person name="Debuchy R."/>
            <person name="Gladieux P."/>
            <person name="Hiltunen Thoren M."/>
            <person name="Johannesson H."/>
        </authorList>
    </citation>
    <scope>NUCLEOTIDE SEQUENCE</scope>
    <source>
        <strain evidence="4">CBS 955.72</strain>
    </source>
</reference>
<keyword evidence="1" id="KW-0175">Coiled coil</keyword>
<dbReference type="AlphaFoldDB" id="A0AAJ0HFG1"/>
<comment type="caution">
    <text evidence="4">The sequence shown here is derived from an EMBL/GenBank/DDBJ whole genome shotgun (WGS) entry which is preliminary data.</text>
</comment>
<feature type="compositionally biased region" description="Basic and acidic residues" evidence="2">
    <location>
        <begin position="160"/>
        <end position="169"/>
    </location>
</feature>
<feature type="compositionally biased region" description="Low complexity" evidence="2">
    <location>
        <begin position="456"/>
        <end position="478"/>
    </location>
</feature>
<evidence type="ECO:0000256" key="1">
    <source>
        <dbReference type="SAM" id="Coils"/>
    </source>
</evidence>
<dbReference type="InterPro" id="IPR004827">
    <property type="entry name" value="bZIP"/>
</dbReference>
<feature type="domain" description="BZIP" evidence="3">
    <location>
        <begin position="81"/>
        <end position="127"/>
    </location>
</feature>
<evidence type="ECO:0000256" key="2">
    <source>
        <dbReference type="SAM" id="MobiDB-lite"/>
    </source>
</evidence>
<dbReference type="Pfam" id="PF00170">
    <property type="entry name" value="bZIP_1"/>
    <property type="match status" value="1"/>
</dbReference>
<proteinExistence type="predicted"/>
<dbReference type="Gene3D" id="1.20.5.170">
    <property type="match status" value="1"/>
</dbReference>